<keyword evidence="3" id="KW-1185">Reference proteome</keyword>
<organism evidence="2 3">
    <name type="scientific">Trinickia soli</name>
    <dbReference type="NCBI Taxonomy" id="380675"/>
    <lineage>
        <taxon>Bacteria</taxon>
        <taxon>Pseudomonadati</taxon>
        <taxon>Pseudomonadota</taxon>
        <taxon>Betaproteobacteria</taxon>
        <taxon>Burkholderiales</taxon>
        <taxon>Burkholderiaceae</taxon>
        <taxon>Trinickia</taxon>
    </lineage>
</organism>
<feature type="domain" description="HTH cro/C1-type" evidence="1">
    <location>
        <begin position="8"/>
        <end position="50"/>
    </location>
</feature>
<comment type="caution">
    <text evidence="2">The sequence shown here is derived from an EMBL/GenBank/DDBJ whole genome shotgun (WGS) entry which is preliminary data.</text>
</comment>
<dbReference type="PANTHER" id="PTHR40275">
    <property type="entry name" value="SSL7038 PROTEIN"/>
    <property type="match status" value="1"/>
</dbReference>
<dbReference type="PROSITE" id="PS50943">
    <property type="entry name" value="HTH_CROC1"/>
    <property type="match status" value="1"/>
</dbReference>
<dbReference type="PANTHER" id="PTHR40275:SF1">
    <property type="entry name" value="SSL7038 PROTEIN"/>
    <property type="match status" value="1"/>
</dbReference>
<dbReference type="Pfam" id="PF21716">
    <property type="entry name" value="dnstrm_HI1420"/>
    <property type="match status" value="1"/>
</dbReference>
<dbReference type="InterPro" id="IPR001387">
    <property type="entry name" value="Cro/C1-type_HTH"/>
</dbReference>
<sequence length="65" mass="6801">MARALGTSQVAREAGISRDGLYKALSDEGNPSLGTILKVIKALGLQLHSAKARRSVRPQVASGNN</sequence>
<protein>
    <submittedName>
        <fullName evidence="2">Putative addiction module antidote protein</fullName>
    </submittedName>
</protein>
<reference evidence="2 3" key="1">
    <citation type="submission" date="2018-01" db="EMBL/GenBank/DDBJ databases">
        <title>Whole genome analyses suggest that Burkholderia sensu lato contains two further novel genera in the rhizoxinica-symbiotica group Mycetohabitans gen. nov., and Trinickia gen. nov.: implications for the evolution of diazotrophy and nodulation in the Burkholderiaceae.</title>
        <authorList>
            <person name="Estrada-de los Santos P."/>
            <person name="Palmer M."/>
            <person name="Chavez-Ramirez B."/>
            <person name="Beukes C."/>
            <person name="Steenkamp E.T."/>
            <person name="Hirsch A.M."/>
            <person name="Manyaka P."/>
            <person name="Maluk M."/>
            <person name="Lafos M."/>
            <person name="Crook M."/>
            <person name="Gross E."/>
            <person name="Simon M.F."/>
            <person name="Bueno dos Reis Junior F."/>
            <person name="Poole P.S."/>
            <person name="Venter S.N."/>
            <person name="James E.K."/>
        </authorList>
    </citation>
    <scope>NUCLEOTIDE SEQUENCE [LARGE SCALE GENOMIC DNA]</scope>
    <source>
        <strain evidence="2 3">GP25-8</strain>
    </source>
</reference>
<gene>
    <name evidence="2" type="ORF">C0Z19_18680</name>
</gene>
<evidence type="ECO:0000259" key="1">
    <source>
        <dbReference type="PROSITE" id="PS50943"/>
    </source>
</evidence>
<dbReference type="CDD" id="cd00093">
    <property type="entry name" value="HTH_XRE"/>
    <property type="match status" value="1"/>
</dbReference>
<dbReference type="SUPFAM" id="SSF47413">
    <property type="entry name" value="lambda repressor-like DNA-binding domains"/>
    <property type="match status" value="1"/>
</dbReference>
<proteinExistence type="predicted"/>
<accession>A0A2N7VWB7</accession>
<dbReference type="InterPro" id="IPR014057">
    <property type="entry name" value="HI1420"/>
</dbReference>
<name>A0A2N7VWB7_9BURK</name>
<dbReference type="InterPro" id="IPR010982">
    <property type="entry name" value="Lambda_DNA-bd_dom_sf"/>
</dbReference>
<dbReference type="Proteomes" id="UP000235347">
    <property type="component" value="Unassembled WGS sequence"/>
</dbReference>
<dbReference type="GO" id="GO:0003677">
    <property type="term" value="F:DNA binding"/>
    <property type="evidence" value="ECO:0007669"/>
    <property type="project" value="InterPro"/>
</dbReference>
<dbReference type="AlphaFoldDB" id="A0A2N7VWB7"/>
<evidence type="ECO:0000313" key="2">
    <source>
        <dbReference type="EMBL" id="PMS21450.1"/>
    </source>
</evidence>
<dbReference type="EMBL" id="PNYB01000016">
    <property type="protein sequence ID" value="PMS21450.1"/>
    <property type="molecule type" value="Genomic_DNA"/>
</dbReference>
<dbReference type="NCBIfam" id="TIGR02684">
    <property type="entry name" value="dnstrm_HI1420"/>
    <property type="match status" value="1"/>
</dbReference>
<dbReference type="Gene3D" id="1.10.260.40">
    <property type="entry name" value="lambda repressor-like DNA-binding domains"/>
    <property type="match status" value="1"/>
</dbReference>
<evidence type="ECO:0000313" key="3">
    <source>
        <dbReference type="Proteomes" id="UP000235347"/>
    </source>
</evidence>